<dbReference type="SUPFAM" id="SSF56112">
    <property type="entry name" value="Protein kinase-like (PK-like)"/>
    <property type="match status" value="1"/>
</dbReference>
<reference evidence="11 12" key="1">
    <citation type="submission" date="2024-02" db="EMBL/GenBank/DDBJ databases">
        <authorList>
            <person name="Daric V."/>
            <person name="Darras S."/>
        </authorList>
    </citation>
    <scope>NUCLEOTIDE SEQUENCE [LARGE SCALE GENOMIC DNA]</scope>
</reference>
<keyword evidence="2" id="KW-0723">Serine/threonine-protein kinase</keyword>
<feature type="domain" description="CRIB" evidence="10">
    <location>
        <begin position="12"/>
        <end position="25"/>
    </location>
</feature>
<feature type="region of interest" description="Disordered" evidence="8">
    <location>
        <begin position="297"/>
        <end position="324"/>
    </location>
</feature>
<dbReference type="Pfam" id="PF00069">
    <property type="entry name" value="Pkinase"/>
    <property type="match status" value="1"/>
</dbReference>
<evidence type="ECO:0000259" key="9">
    <source>
        <dbReference type="PROSITE" id="PS50011"/>
    </source>
</evidence>
<proteinExistence type="predicted"/>
<feature type="domain" description="Protein kinase" evidence="9">
    <location>
        <begin position="379"/>
        <end position="630"/>
    </location>
</feature>
<keyword evidence="3" id="KW-0808">Transferase</keyword>
<evidence type="ECO:0000256" key="7">
    <source>
        <dbReference type="PROSITE-ProRule" id="PRU10141"/>
    </source>
</evidence>
<keyword evidence="5" id="KW-0418">Kinase</keyword>
<dbReference type="PANTHER" id="PTHR45832">
    <property type="entry name" value="SERINE/THREONINE-PROTEIN KINASE SAMKA-RELATED-RELATED"/>
    <property type="match status" value="1"/>
</dbReference>
<keyword evidence="6 7" id="KW-0067">ATP-binding</keyword>
<dbReference type="PROSITE" id="PS50108">
    <property type="entry name" value="CRIB"/>
    <property type="match status" value="1"/>
</dbReference>
<evidence type="ECO:0000256" key="1">
    <source>
        <dbReference type="ARBA" id="ARBA00012513"/>
    </source>
</evidence>
<evidence type="ECO:0000256" key="6">
    <source>
        <dbReference type="ARBA" id="ARBA00022840"/>
    </source>
</evidence>
<dbReference type="InterPro" id="IPR036936">
    <property type="entry name" value="CRIB_dom_sf"/>
</dbReference>
<name>A0ABP0GEQ7_CLALP</name>
<dbReference type="PROSITE" id="PS00107">
    <property type="entry name" value="PROTEIN_KINASE_ATP"/>
    <property type="match status" value="1"/>
</dbReference>
<dbReference type="InterPro" id="IPR000719">
    <property type="entry name" value="Prot_kinase_dom"/>
</dbReference>
<sequence>MMFASKKKKPNISNPINFEHRVHTGFDEDEGKFIGLPKQWQSIIPESKNRPKPLVDCTIITPVPEEKKIITGRKLYITSNHHLSNISVTRSNSLRREVLPKLSVNKETRFNGILKEEHKLSSHHKGGKGNVNKLFVPHDNKEILFHELRNSTKHNFIKSNPKSSTADTLNLNDTFRKPENFALANNRNSNKQSLKLDDHVKFHEIQKNDKLHNSTVNILKSCRETESTMQKKTSKSTKLKSKTIPRYDVGGKRIDKWTSGNNELCLRLAYQEMPKHAEGKGICDSLKDALAMKSMSSGKLKSGKGLNAEEAPRNQHPPSSSTEKVVFHKEHYTTSNVAVPPVAAQQALGSFGSSCSISDKEFRAALQMVVCCGDPRESLQDFIKIGEGSTGIVCIATERGTRRHVAVKKMNLHKQQRRELLFNEVVIMRDYHHANIVDMYSSFLVEDELWVVMEYLEGGALTNIVTRTRLNEKQIATVCISVLHALTYLHLQGVIHRDIKSDSILLTKDLKVKLSDFGFCAQISPDVPKRKSLVGTPYWMAPEVIARVPYGPEVDIWSLGIMIIEMIDMEPPYFNEAPLQAMRHIRDLPPPKLKNSYKVSSSLKGFLDQMLIRDTSLRSAAPDLLEHPFLKKASRNGSIAPLPIST</sequence>
<evidence type="ECO:0000256" key="5">
    <source>
        <dbReference type="ARBA" id="ARBA00022777"/>
    </source>
</evidence>
<keyword evidence="12" id="KW-1185">Reference proteome</keyword>
<evidence type="ECO:0000256" key="4">
    <source>
        <dbReference type="ARBA" id="ARBA00022741"/>
    </source>
</evidence>
<accession>A0ABP0GEQ7</accession>
<dbReference type="InterPro" id="IPR051931">
    <property type="entry name" value="PAK3-like"/>
</dbReference>
<dbReference type="PANTHER" id="PTHR45832:SF8">
    <property type="entry name" value="PROTEIN KINASE DOMAIN-CONTAINING PROTEIN"/>
    <property type="match status" value="1"/>
</dbReference>
<evidence type="ECO:0000256" key="3">
    <source>
        <dbReference type="ARBA" id="ARBA00022679"/>
    </source>
</evidence>
<dbReference type="Gene3D" id="1.10.510.10">
    <property type="entry name" value="Transferase(Phosphotransferase) domain 1"/>
    <property type="match status" value="1"/>
</dbReference>
<dbReference type="InterPro" id="IPR033923">
    <property type="entry name" value="PAK_BD"/>
</dbReference>
<dbReference type="InterPro" id="IPR011009">
    <property type="entry name" value="Kinase-like_dom_sf"/>
</dbReference>
<dbReference type="Proteomes" id="UP001642483">
    <property type="component" value="Unassembled WGS sequence"/>
</dbReference>
<dbReference type="EMBL" id="CAWYQH010000112">
    <property type="protein sequence ID" value="CAK8690070.1"/>
    <property type="molecule type" value="Genomic_DNA"/>
</dbReference>
<comment type="caution">
    <text evidence="11">The sequence shown here is derived from an EMBL/GenBank/DDBJ whole genome shotgun (WGS) entry which is preliminary data.</text>
</comment>
<evidence type="ECO:0000256" key="2">
    <source>
        <dbReference type="ARBA" id="ARBA00022527"/>
    </source>
</evidence>
<evidence type="ECO:0000313" key="12">
    <source>
        <dbReference type="Proteomes" id="UP001642483"/>
    </source>
</evidence>
<keyword evidence="4 7" id="KW-0547">Nucleotide-binding</keyword>
<feature type="compositionally biased region" description="Low complexity" evidence="8">
    <location>
        <begin position="297"/>
        <end position="306"/>
    </location>
</feature>
<dbReference type="Pfam" id="PF00786">
    <property type="entry name" value="PBD"/>
    <property type="match status" value="1"/>
</dbReference>
<gene>
    <name evidence="11" type="ORF">CVLEPA_LOCUS22713</name>
</gene>
<evidence type="ECO:0000313" key="11">
    <source>
        <dbReference type="EMBL" id="CAK8690070.1"/>
    </source>
</evidence>
<dbReference type="PROSITE" id="PS50011">
    <property type="entry name" value="PROTEIN_KINASE_DOM"/>
    <property type="match status" value="1"/>
</dbReference>
<dbReference type="SMART" id="SM00285">
    <property type="entry name" value="PBD"/>
    <property type="match status" value="1"/>
</dbReference>
<evidence type="ECO:0000259" key="10">
    <source>
        <dbReference type="PROSITE" id="PS50108"/>
    </source>
</evidence>
<organism evidence="11 12">
    <name type="scientific">Clavelina lepadiformis</name>
    <name type="common">Light-bulb sea squirt</name>
    <name type="synonym">Ascidia lepadiformis</name>
    <dbReference type="NCBI Taxonomy" id="159417"/>
    <lineage>
        <taxon>Eukaryota</taxon>
        <taxon>Metazoa</taxon>
        <taxon>Chordata</taxon>
        <taxon>Tunicata</taxon>
        <taxon>Ascidiacea</taxon>
        <taxon>Aplousobranchia</taxon>
        <taxon>Clavelinidae</taxon>
        <taxon>Clavelina</taxon>
    </lineage>
</organism>
<dbReference type="Gene3D" id="3.30.200.20">
    <property type="entry name" value="Phosphorylase Kinase, domain 1"/>
    <property type="match status" value="1"/>
</dbReference>
<dbReference type="CDD" id="cd01093">
    <property type="entry name" value="CRIB_PAK_like"/>
    <property type="match status" value="1"/>
</dbReference>
<dbReference type="Gene3D" id="3.90.810.10">
    <property type="entry name" value="CRIB domain"/>
    <property type="match status" value="1"/>
</dbReference>
<dbReference type="EC" id="2.7.11.1" evidence="1"/>
<dbReference type="InterPro" id="IPR017441">
    <property type="entry name" value="Protein_kinase_ATP_BS"/>
</dbReference>
<protein>
    <recommendedName>
        <fullName evidence="1">non-specific serine/threonine protein kinase</fullName>
        <ecNumber evidence="1">2.7.11.1</ecNumber>
    </recommendedName>
</protein>
<dbReference type="CDD" id="cd06648">
    <property type="entry name" value="STKc_PAK_II"/>
    <property type="match status" value="1"/>
</dbReference>
<feature type="binding site" evidence="7">
    <location>
        <position position="409"/>
    </location>
    <ligand>
        <name>ATP</name>
        <dbReference type="ChEBI" id="CHEBI:30616"/>
    </ligand>
</feature>
<evidence type="ECO:0000256" key="8">
    <source>
        <dbReference type="SAM" id="MobiDB-lite"/>
    </source>
</evidence>
<dbReference type="InterPro" id="IPR000095">
    <property type="entry name" value="CRIB_dom"/>
</dbReference>